<comment type="function">
    <text evidence="6">Thiol-specific peroxidase that catalyzes the reduction of hydrogen peroxide and organic hydroperoxides to water and alcohols, respectively. Plays a role in cell protection against oxidative stress by detoxifying peroxides.</text>
</comment>
<dbReference type="STRING" id="400055.SAMN04490243_1997"/>
<dbReference type="PROSITE" id="PS51352">
    <property type="entry name" value="THIOREDOXIN_2"/>
    <property type="match status" value="1"/>
</dbReference>
<dbReference type="EMBL" id="FOYQ01000002">
    <property type="protein sequence ID" value="SFR47941.1"/>
    <property type="molecule type" value="Genomic_DNA"/>
</dbReference>
<comment type="subunit">
    <text evidence="6">Homodimer.</text>
</comment>
<dbReference type="SUPFAM" id="SSF52833">
    <property type="entry name" value="Thioredoxin-like"/>
    <property type="match status" value="1"/>
</dbReference>
<dbReference type="NCBIfam" id="NF001808">
    <property type="entry name" value="PRK00522.1"/>
    <property type="match status" value="1"/>
</dbReference>
<protein>
    <recommendedName>
        <fullName evidence="6">Thiol peroxidase</fullName>
        <shortName evidence="6">Tpx</shortName>
        <ecNumber evidence="6">1.11.1.24</ecNumber>
    </recommendedName>
    <alternativeName>
        <fullName evidence="6">Peroxiredoxin tpx</fullName>
        <shortName evidence="6">Prx</shortName>
    </alternativeName>
    <alternativeName>
        <fullName evidence="6">Thioredoxin peroxidase</fullName>
    </alternativeName>
    <alternativeName>
        <fullName evidence="6">Thioredoxin-dependent peroxiredoxin</fullName>
    </alternativeName>
</protein>
<proteinExistence type="inferred from homology"/>
<dbReference type="InterPro" id="IPR036249">
    <property type="entry name" value="Thioredoxin-like_sf"/>
</dbReference>
<evidence type="ECO:0000256" key="5">
    <source>
        <dbReference type="ARBA" id="ARBA00023284"/>
    </source>
</evidence>
<keyword evidence="3 6" id="KW-0560">Oxidoreductase</keyword>
<evidence type="ECO:0000256" key="6">
    <source>
        <dbReference type="HAMAP-Rule" id="MF_00269"/>
    </source>
</evidence>
<dbReference type="HAMAP" id="MF_00269">
    <property type="entry name" value="Tpx"/>
    <property type="match status" value="1"/>
</dbReference>
<dbReference type="PANTHER" id="PTHR43110:SF1">
    <property type="entry name" value="THIOL PEROXIDASE"/>
    <property type="match status" value="1"/>
</dbReference>
<evidence type="ECO:0000259" key="7">
    <source>
        <dbReference type="PROSITE" id="PS51352"/>
    </source>
</evidence>
<comment type="miscellaneous">
    <text evidence="6">The active site is a conserved redox-active cysteine residue, the peroxidatic cysteine (C(P)), which makes the nucleophilic attack on the peroxide substrate. The peroxide oxidizes the C(P)-SH to cysteine sulfenic acid (C(P)-SOH), which then reacts with another cysteine residue, the resolving cysteine (C(R)), to form a disulfide bridge. The disulfide is subsequently reduced by an appropriate electron donor to complete the catalytic cycle. In this atypical 2-Cys peroxiredoxin, C(R) is present in the same subunit to form an intramolecular disulfide. The disulfide is subsequently reduced by thioredoxin.</text>
</comment>
<dbReference type="InterPro" id="IPR013740">
    <property type="entry name" value="Redoxin"/>
</dbReference>
<organism evidence="8 9">
    <name type="scientific">Robiginitalea myxolifaciens</name>
    <dbReference type="NCBI Taxonomy" id="400055"/>
    <lineage>
        <taxon>Bacteria</taxon>
        <taxon>Pseudomonadati</taxon>
        <taxon>Bacteroidota</taxon>
        <taxon>Flavobacteriia</taxon>
        <taxon>Flavobacteriales</taxon>
        <taxon>Flavobacteriaceae</taxon>
        <taxon>Robiginitalea</taxon>
    </lineage>
</organism>
<dbReference type="EC" id="1.11.1.24" evidence="6"/>
<gene>
    <name evidence="6" type="primary">tpx</name>
    <name evidence="8" type="ORF">SAMN04490243_1997</name>
</gene>
<feature type="disulfide bond" description="Redox-active" evidence="6">
    <location>
        <begin position="60"/>
        <end position="94"/>
    </location>
</feature>
<name>A0A1I6H0T9_9FLAO</name>
<accession>A0A1I6H0T9</accession>
<dbReference type="GO" id="GO:0008379">
    <property type="term" value="F:thioredoxin peroxidase activity"/>
    <property type="evidence" value="ECO:0007669"/>
    <property type="project" value="UniProtKB-UniRule"/>
</dbReference>
<dbReference type="PROSITE" id="PS01265">
    <property type="entry name" value="TPX"/>
    <property type="match status" value="1"/>
</dbReference>
<dbReference type="Proteomes" id="UP000199534">
    <property type="component" value="Unassembled WGS sequence"/>
</dbReference>
<dbReference type="Pfam" id="PF08534">
    <property type="entry name" value="Redoxin"/>
    <property type="match status" value="1"/>
</dbReference>
<evidence type="ECO:0000256" key="1">
    <source>
        <dbReference type="ARBA" id="ARBA00022559"/>
    </source>
</evidence>
<dbReference type="RefSeq" id="WP_092982455.1">
    <property type="nucleotide sequence ID" value="NZ_FOYQ01000002.1"/>
</dbReference>
<evidence type="ECO:0000313" key="9">
    <source>
        <dbReference type="Proteomes" id="UP000199534"/>
    </source>
</evidence>
<dbReference type="OrthoDB" id="9781543at2"/>
<dbReference type="CDD" id="cd03014">
    <property type="entry name" value="PRX_Atyp2cys"/>
    <property type="match status" value="1"/>
</dbReference>
<sequence length="168" mass="18062">MANITLGGNPVHTSGNLPQVGSKAPEAILVKTDLSKMSVSDLQGKKVLMNIFPSVNTGVCSKSVRQFNQEAAELDNTVVVCISRDLPFAQQQFCAAEGIENVEMLSDYIAGAFGKSYGLEMTDGIFEALHSRCVIVLDTDGTVRYTEQVPEIGEEPNYKAALEALMDG</sequence>
<keyword evidence="5 6" id="KW-0676">Redox-active center</keyword>
<evidence type="ECO:0000256" key="2">
    <source>
        <dbReference type="ARBA" id="ARBA00022862"/>
    </source>
</evidence>
<feature type="domain" description="Thioredoxin" evidence="7">
    <location>
        <begin position="18"/>
        <end position="167"/>
    </location>
</feature>
<comment type="catalytic activity">
    <reaction evidence="6">
        <text>a hydroperoxide + [thioredoxin]-dithiol = an alcohol + [thioredoxin]-disulfide + H2O</text>
        <dbReference type="Rhea" id="RHEA:62620"/>
        <dbReference type="Rhea" id="RHEA-COMP:10698"/>
        <dbReference type="Rhea" id="RHEA-COMP:10700"/>
        <dbReference type="ChEBI" id="CHEBI:15377"/>
        <dbReference type="ChEBI" id="CHEBI:29950"/>
        <dbReference type="ChEBI" id="CHEBI:30879"/>
        <dbReference type="ChEBI" id="CHEBI:35924"/>
        <dbReference type="ChEBI" id="CHEBI:50058"/>
        <dbReference type="EC" id="1.11.1.24"/>
    </reaction>
</comment>
<evidence type="ECO:0000313" key="8">
    <source>
        <dbReference type="EMBL" id="SFR47941.1"/>
    </source>
</evidence>
<keyword evidence="2 6" id="KW-0049">Antioxidant</keyword>
<evidence type="ECO:0000256" key="3">
    <source>
        <dbReference type="ARBA" id="ARBA00023002"/>
    </source>
</evidence>
<dbReference type="InterPro" id="IPR050455">
    <property type="entry name" value="Tpx_Peroxidase_subfamily"/>
</dbReference>
<dbReference type="InterPro" id="IPR013766">
    <property type="entry name" value="Thioredoxin_domain"/>
</dbReference>
<dbReference type="InterPro" id="IPR002065">
    <property type="entry name" value="TPX"/>
</dbReference>
<dbReference type="Gene3D" id="3.40.30.10">
    <property type="entry name" value="Glutaredoxin"/>
    <property type="match status" value="1"/>
</dbReference>
<dbReference type="AlphaFoldDB" id="A0A1I6H0T9"/>
<dbReference type="PANTHER" id="PTHR43110">
    <property type="entry name" value="THIOL PEROXIDASE"/>
    <property type="match status" value="1"/>
</dbReference>
<keyword evidence="1 6" id="KW-0575">Peroxidase</keyword>
<dbReference type="InterPro" id="IPR018219">
    <property type="entry name" value="Tpx_CS"/>
</dbReference>
<comment type="similarity">
    <text evidence="6">Belongs to the peroxiredoxin family. Tpx subfamily.</text>
</comment>
<keyword evidence="9" id="KW-1185">Reference proteome</keyword>
<keyword evidence="4 6" id="KW-1015">Disulfide bond</keyword>
<reference evidence="8 9" key="1">
    <citation type="submission" date="2016-10" db="EMBL/GenBank/DDBJ databases">
        <authorList>
            <person name="de Groot N.N."/>
        </authorList>
    </citation>
    <scope>NUCLEOTIDE SEQUENCE [LARGE SCALE GENOMIC DNA]</scope>
    <source>
        <strain evidence="8 9">DSM 21019</strain>
    </source>
</reference>
<feature type="active site" description="Cysteine sulfenic acid (-SOH) intermediate" evidence="6">
    <location>
        <position position="60"/>
    </location>
</feature>
<evidence type="ECO:0000256" key="4">
    <source>
        <dbReference type="ARBA" id="ARBA00023157"/>
    </source>
</evidence>